<proteinExistence type="predicted"/>
<keyword evidence="2" id="KW-1185">Reference proteome</keyword>
<protein>
    <submittedName>
        <fullName evidence="1">Uncharacterized protein</fullName>
    </submittedName>
</protein>
<accession>A0A4R3LPP9</accession>
<name>A0A4R3LPP9_9HYPH</name>
<sequence length="119" mass="11635">MTLLVIVALLIGVGFLLATAVLLAAGMLSGRIRTAGLIAGSSGGPARIGRLQALLTSLGVIAAYSFTAIRDLSGDAAQLPDVDPVLLGALGASHLGYLGAKGLSVTLAVNPGGVGDGRS</sequence>
<dbReference type="RefSeq" id="WP_132033938.1">
    <property type="nucleotide sequence ID" value="NZ_SMAI01000013.1"/>
</dbReference>
<reference evidence="1 2" key="1">
    <citation type="submission" date="2019-03" db="EMBL/GenBank/DDBJ databases">
        <title>Genomic Encyclopedia of Type Strains, Phase IV (KMG-IV): sequencing the most valuable type-strain genomes for metagenomic binning, comparative biology and taxonomic classification.</title>
        <authorList>
            <person name="Goeker M."/>
        </authorList>
    </citation>
    <scope>NUCLEOTIDE SEQUENCE [LARGE SCALE GENOMIC DNA]</scope>
    <source>
        <strain evidence="1 2">DSM 9035</strain>
    </source>
</reference>
<dbReference type="Proteomes" id="UP000294664">
    <property type="component" value="Unassembled WGS sequence"/>
</dbReference>
<evidence type="ECO:0000313" key="2">
    <source>
        <dbReference type="Proteomes" id="UP000294664"/>
    </source>
</evidence>
<dbReference type="AlphaFoldDB" id="A0A4R3LPP9"/>
<gene>
    <name evidence="1" type="ORF">EDC64_11313</name>
</gene>
<evidence type="ECO:0000313" key="1">
    <source>
        <dbReference type="EMBL" id="TCT02370.1"/>
    </source>
</evidence>
<organism evidence="1 2">
    <name type="scientific">Aquabacter spiritensis</name>
    <dbReference type="NCBI Taxonomy" id="933073"/>
    <lineage>
        <taxon>Bacteria</taxon>
        <taxon>Pseudomonadati</taxon>
        <taxon>Pseudomonadota</taxon>
        <taxon>Alphaproteobacteria</taxon>
        <taxon>Hyphomicrobiales</taxon>
        <taxon>Xanthobacteraceae</taxon>
        <taxon>Aquabacter</taxon>
    </lineage>
</organism>
<dbReference type="EMBL" id="SMAI01000013">
    <property type="protein sequence ID" value="TCT02370.1"/>
    <property type="molecule type" value="Genomic_DNA"/>
</dbReference>
<comment type="caution">
    <text evidence="1">The sequence shown here is derived from an EMBL/GenBank/DDBJ whole genome shotgun (WGS) entry which is preliminary data.</text>
</comment>